<comment type="subcellular location">
    <subcellularLocation>
        <location evidence="1">Endomembrane system</location>
        <topology evidence="1">Multi-pass membrane protein</topology>
    </subcellularLocation>
    <subcellularLocation>
        <location evidence="9">Endoplasmic reticulum membrane</location>
    </subcellularLocation>
</comment>
<keyword evidence="11" id="KW-1185">Reference proteome</keyword>
<feature type="transmembrane region" description="Helical" evidence="9">
    <location>
        <begin position="108"/>
        <end position="127"/>
    </location>
</feature>
<dbReference type="AlphaFoldDB" id="A0A914WFS2"/>
<keyword evidence="9" id="KW-0256">Endoplasmic reticulum</keyword>
<evidence type="ECO:0000256" key="2">
    <source>
        <dbReference type="ARBA" id="ARBA00012522"/>
    </source>
</evidence>
<dbReference type="Pfam" id="PF02544">
    <property type="entry name" value="Steroid_dh"/>
    <property type="match status" value="1"/>
</dbReference>
<reference evidence="12" key="1">
    <citation type="submission" date="2022-11" db="UniProtKB">
        <authorList>
            <consortium name="WormBaseParasite"/>
        </authorList>
    </citation>
    <scope>IDENTIFICATION</scope>
</reference>
<evidence type="ECO:0000256" key="7">
    <source>
        <dbReference type="ARBA" id="ARBA00047186"/>
    </source>
</evidence>
<evidence type="ECO:0000313" key="11">
    <source>
        <dbReference type="Proteomes" id="UP000887566"/>
    </source>
</evidence>
<dbReference type="PROSITE" id="PS50244">
    <property type="entry name" value="S5A_REDUCTASE"/>
    <property type="match status" value="1"/>
</dbReference>
<keyword evidence="4 9" id="KW-1133">Transmembrane helix</keyword>
<evidence type="ECO:0000256" key="9">
    <source>
        <dbReference type="RuleBase" id="RU367081"/>
    </source>
</evidence>
<dbReference type="InterPro" id="IPR039698">
    <property type="entry name" value="Dfg10/SRD5A3"/>
</dbReference>
<dbReference type="GO" id="GO:0006488">
    <property type="term" value="P:dolichol-linked oligosaccharide biosynthetic process"/>
    <property type="evidence" value="ECO:0007669"/>
    <property type="project" value="UniProtKB-UniRule"/>
</dbReference>
<comment type="similarity">
    <text evidence="6 9">Belongs to the steroid 5-alpha reductase family. Polyprenal reductase subfamily.</text>
</comment>
<dbReference type="PANTHER" id="PTHR14624">
    <property type="entry name" value="DFG10 PROTEIN"/>
    <property type="match status" value="1"/>
</dbReference>
<evidence type="ECO:0000313" key="12">
    <source>
        <dbReference type="WBParaSite" id="PSAMB.scaffold3784size16911.g22499.t1"/>
    </source>
</evidence>
<evidence type="ECO:0000256" key="8">
    <source>
        <dbReference type="ARBA" id="ARBA00049427"/>
    </source>
</evidence>
<dbReference type="GO" id="GO:0003865">
    <property type="term" value="F:3-oxo-5-alpha-steroid 4-dehydrogenase activity"/>
    <property type="evidence" value="ECO:0007669"/>
    <property type="project" value="TreeGrafter"/>
</dbReference>
<keyword evidence="9" id="KW-0560">Oxidoreductase</keyword>
<feature type="domain" description="3-oxo-5-alpha-steroid 4-dehydrogenase C-terminal" evidence="10">
    <location>
        <begin position="191"/>
        <end position="303"/>
    </location>
</feature>
<keyword evidence="3 9" id="KW-0812">Transmembrane</keyword>
<evidence type="ECO:0000256" key="5">
    <source>
        <dbReference type="ARBA" id="ARBA00023136"/>
    </source>
</evidence>
<feature type="transmembrane region" description="Helical" evidence="9">
    <location>
        <begin position="245"/>
        <end position="278"/>
    </location>
</feature>
<dbReference type="GO" id="GO:0005789">
    <property type="term" value="C:endoplasmic reticulum membrane"/>
    <property type="evidence" value="ECO:0007669"/>
    <property type="project" value="UniProtKB-SubCell"/>
</dbReference>
<protein>
    <recommendedName>
        <fullName evidence="7 9">Polyprenal reductase</fullName>
        <ecNumber evidence="2 9">1.3.1.94</ecNumber>
    </recommendedName>
</protein>
<sequence>MITATEAFWYISTLGVSLPGLVFYRWPGKWNDIDNLVAFGKLRPSVAKQWQRFIEVPKSSFLIFYCIASICSTIAVFTILPALLGWTDKAPAFVQKTVAILSDSSAPNAVDSTIALIALFLFTIHSYRRLYETIFVSVFSSGKVNVLHFVLGCAFYFFAVLSMVTDMPCVRAGDRCPPFEARRTTIAENSAIIVFLIAMFYQHQTFKILANLRMDRAGNVISKAHIIPKGGLFKFLTSPHYSCEILLYFCLWMLFGFSYFTGLMFVFVLSNQLLAALATHRWYKEKFREKYPRSRKVIIPFLF</sequence>
<comment type="function">
    <text evidence="9">Plays a key role in early steps of protein N-linked glycosylation by being involved in the conversion of polyprenol into dolichol. Acts as a polyprenal reductase that mediates the reduction of polyprenal into dolichal in a NADP-dependent mechanism. Dolichols are required for the synthesis of dolichol-linked monosaccharides and the oligosaccharide precursor used for N-glycosylation.</text>
</comment>
<evidence type="ECO:0000256" key="6">
    <source>
        <dbReference type="ARBA" id="ARBA00046320"/>
    </source>
</evidence>
<evidence type="ECO:0000259" key="10">
    <source>
        <dbReference type="Pfam" id="PF02544"/>
    </source>
</evidence>
<feature type="transmembrane region" description="Helical" evidence="9">
    <location>
        <begin position="62"/>
        <end position="87"/>
    </location>
</feature>
<dbReference type="GO" id="GO:0160198">
    <property type="term" value="F:polyprenal reductase activity"/>
    <property type="evidence" value="ECO:0007669"/>
    <property type="project" value="UniProtKB-EC"/>
</dbReference>
<name>A0A914WFS2_9BILA</name>
<comment type="pathway">
    <text evidence="9">Protein modification; protein glycosylation.</text>
</comment>
<dbReference type="Proteomes" id="UP000887566">
    <property type="component" value="Unplaced"/>
</dbReference>
<feature type="transmembrane region" description="Helical" evidence="9">
    <location>
        <begin position="186"/>
        <end position="204"/>
    </location>
</feature>
<accession>A0A914WFS2</accession>
<evidence type="ECO:0000256" key="3">
    <source>
        <dbReference type="ARBA" id="ARBA00022692"/>
    </source>
</evidence>
<comment type="catalytic activity">
    <reaction evidence="8 9">
        <text>a di-trans,poly-cis-dolichal + NADP(+) = a di-trans,poly-cis-polyprenal + NADPH + H(+)</text>
        <dbReference type="Rhea" id="RHEA:80727"/>
        <dbReference type="Rhea" id="RHEA-COMP:19536"/>
        <dbReference type="Rhea" id="RHEA-COMP:19537"/>
        <dbReference type="ChEBI" id="CHEBI:15378"/>
        <dbReference type="ChEBI" id="CHEBI:57783"/>
        <dbReference type="ChEBI" id="CHEBI:58349"/>
        <dbReference type="ChEBI" id="CHEBI:231623"/>
        <dbReference type="ChEBI" id="CHEBI:231637"/>
        <dbReference type="EC" id="1.3.1.94"/>
    </reaction>
    <physiologicalReaction direction="right-to-left" evidence="8 9">
        <dbReference type="Rhea" id="RHEA:80729"/>
    </physiologicalReaction>
</comment>
<dbReference type="GO" id="GO:0102389">
    <property type="term" value="F:polyprenol reductase activity"/>
    <property type="evidence" value="ECO:0007669"/>
    <property type="project" value="UniProtKB-UniRule"/>
</dbReference>
<dbReference type="WBParaSite" id="PSAMB.scaffold3784size16911.g22499.t1">
    <property type="protein sequence ID" value="PSAMB.scaffold3784size16911.g22499.t1"/>
    <property type="gene ID" value="PSAMB.scaffold3784size16911.g22499"/>
</dbReference>
<dbReference type="PANTHER" id="PTHR14624:SF0">
    <property type="entry name" value="POLYPRENOL REDUCTASE"/>
    <property type="match status" value="1"/>
</dbReference>
<keyword evidence="9" id="KW-0521">NADP</keyword>
<evidence type="ECO:0000256" key="1">
    <source>
        <dbReference type="ARBA" id="ARBA00004127"/>
    </source>
</evidence>
<dbReference type="InterPro" id="IPR001104">
    <property type="entry name" value="3-oxo-5_a-steroid_4-DH_C"/>
</dbReference>
<feature type="transmembrane region" description="Helical" evidence="9">
    <location>
        <begin position="7"/>
        <end position="26"/>
    </location>
</feature>
<dbReference type="EC" id="1.3.1.94" evidence="2 9"/>
<evidence type="ECO:0000256" key="4">
    <source>
        <dbReference type="ARBA" id="ARBA00022989"/>
    </source>
</evidence>
<organism evidence="11 12">
    <name type="scientific">Plectus sambesii</name>
    <dbReference type="NCBI Taxonomy" id="2011161"/>
    <lineage>
        <taxon>Eukaryota</taxon>
        <taxon>Metazoa</taxon>
        <taxon>Ecdysozoa</taxon>
        <taxon>Nematoda</taxon>
        <taxon>Chromadorea</taxon>
        <taxon>Plectida</taxon>
        <taxon>Plectina</taxon>
        <taxon>Plectoidea</taxon>
        <taxon>Plectidae</taxon>
        <taxon>Plectus</taxon>
    </lineage>
</organism>
<dbReference type="GO" id="GO:0016095">
    <property type="term" value="P:polyprenol catabolic process"/>
    <property type="evidence" value="ECO:0007669"/>
    <property type="project" value="UniProtKB-UniRule"/>
</dbReference>
<keyword evidence="5 9" id="KW-0472">Membrane</keyword>
<feature type="transmembrane region" description="Helical" evidence="9">
    <location>
        <begin position="147"/>
        <end position="165"/>
    </location>
</feature>
<proteinExistence type="inferred from homology"/>